<name>A0A0S1AYJ0_9GAMM</name>
<dbReference type="GO" id="GO:0016020">
    <property type="term" value="C:membrane"/>
    <property type="evidence" value="ECO:0007669"/>
    <property type="project" value="InterPro"/>
</dbReference>
<dbReference type="InterPro" id="IPR050640">
    <property type="entry name" value="Bact_2-comp_sensor_kinase"/>
</dbReference>
<organism evidence="3 4">
    <name type="scientific">Stenotrophomonas acidaminiphila</name>
    <dbReference type="NCBI Taxonomy" id="128780"/>
    <lineage>
        <taxon>Bacteria</taxon>
        <taxon>Pseudomonadati</taxon>
        <taxon>Pseudomonadota</taxon>
        <taxon>Gammaproteobacteria</taxon>
        <taxon>Lysobacterales</taxon>
        <taxon>Lysobacteraceae</taxon>
        <taxon>Stenotrophomonas</taxon>
    </lineage>
</organism>
<evidence type="ECO:0000313" key="4">
    <source>
        <dbReference type="Proteomes" id="UP000061010"/>
    </source>
</evidence>
<feature type="transmembrane region" description="Helical" evidence="1">
    <location>
        <begin position="78"/>
        <end position="101"/>
    </location>
</feature>
<accession>A0A0S1AYJ0</accession>
<keyword evidence="1" id="KW-1133">Transmembrane helix</keyword>
<keyword evidence="3" id="KW-0418">Kinase</keyword>
<evidence type="ECO:0000313" key="3">
    <source>
        <dbReference type="EMBL" id="ALJ27818.1"/>
    </source>
</evidence>
<dbReference type="KEGG" id="sacz:AOT14_14150"/>
<keyword evidence="3" id="KW-0808">Transferase</keyword>
<dbReference type="Pfam" id="PF06580">
    <property type="entry name" value="His_kinase"/>
    <property type="match status" value="1"/>
</dbReference>
<gene>
    <name evidence="3" type="ORF">AOT14_14150</name>
</gene>
<feature type="transmembrane region" description="Helical" evidence="1">
    <location>
        <begin position="113"/>
        <end position="134"/>
    </location>
</feature>
<dbReference type="GO" id="GO:0000155">
    <property type="term" value="F:phosphorelay sensor kinase activity"/>
    <property type="evidence" value="ECO:0007669"/>
    <property type="project" value="InterPro"/>
</dbReference>
<dbReference type="InterPro" id="IPR010559">
    <property type="entry name" value="Sig_transdc_His_kin_internal"/>
</dbReference>
<protein>
    <submittedName>
        <fullName evidence="3">Histidine kinase</fullName>
    </submittedName>
</protein>
<keyword evidence="1" id="KW-0472">Membrane</keyword>
<dbReference type="EMBL" id="CP012900">
    <property type="protein sequence ID" value="ALJ27818.1"/>
    <property type="molecule type" value="Genomic_DNA"/>
</dbReference>
<feature type="domain" description="Signal transduction histidine kinase internal region" evidence="2">
    <location>
        <begin position="150"/>
        <end position="226"/>
    </location>
</feature>
<dbReference type="PANTHER" id="PTHR34220:SF7">
    <property type="entry name" value="SENSOR HISTIDINE KINASE YPDA"/>
    <property type="match status" value="1"/>
</dbReference>
<evidence type="ECO:0000259" key="2">
    <source>
        <dbReference type="Pfam" id="PF06580"/>
    </source>
</evidence>
<dbReference type="Proteomes" id="UP000061010">
    <property type="component" value="Chromosome"/>
</dbReference>
<dbReference type="SUPFAM" id="SSF55874">
    <property type="entry name" value="ATPase domain of HSP90 chaperone/DNA topoisomerase II/histidine kinase"/>
    <property type="match status" value="1"/>
</dbReference>
<dbReference type="PANTHER" id="PTHR34220">
    <property type="entry name" value="SENSOR HISTIDINE KINASE YPDA"/>
    <property type="match status" value="1"/>
</dbReference>
<dbReference type="AlphaFoldDB" id="A0A0S1AYJ0"/>
<feature type="transmembrane region" description="Helical" evidence="1">
    <location>
        <begin position="44"/>
        <end position="66"/>
    </location>
</feature>
<keyword evidence="1" id="KW-0812">Transmembrane</keyword>
<reference evidence="3 4" key="1">
    <citation type="journal article" date="2015" name="Genome Announc.">
        <title>Complete Genome Sequencing of Stenotrophomonas acidaminiphila ZAC14D2_NAIMI4_2, a Multidrug-Resistant Strain Isolated from Sediments of a Polluted River in Mexico, Uncovers New Antibiotic Resistance Genes and a Novel Class-II Lasso Peptide Biosynthesis Gene Cluster.</title>
        <authorList>
            <person name="Vinuesa P."/>
            <person name="Ochoa-Sanchez L.E."/>
        </authorList>
    </citation>
    <scope>NUCLEOTIDE SEQUENCE [LARGE SCALE GENOMIC DNA]</scope>
    <source>
        <strain evidence="3 4">ZAC14D2_NAIMI4_2</strain>
    </source>
</reference>
<sequence length="335" mass="36307">MSHPHRPIDILLSPATLIGVVLAGEALAALLALSPAPVDDRLVLFGLASLGIQWATLGTLALVHLLRPLLGRLKPQPLAWACLGLLLVTTLLMAAASWKLMSFRHAPGDHEGTLFVLRALALALVAGLLVLLAFQNHWRVRQLALRAKQAELDALQARIHPHFLFNTLNTGAALVHQQPQKAEQLLLDLADLFRAALTDSRQVPLHEEVELARRYIDIEQLRFGARMQVEWTLPDTLPAVAVPILSIQPLVENAIHHGVEPSPGPCRLQIAIQPEAGGVRITVSNDLPAPMASSIHRGHSVGLQALRARVQMMGGDVHTQAADGRYQASLRMPAA</sequence>
<keyword evidence="4" id="KW-1185">Reference proteome</keyword>
<dbReference type="PATRIC" id="fig|128780.6.peg.1428"/>
<dbReference type="InterPro" id="IPR036890">
    <property type="entry name" value="HATPase_C_sf"/>
</dbReference>
<proteinExistence type="predicted"/>
<dbReference type="Gene3D" id="3.30.565.10">
    <property type="entry name" value="Histidine kinase-like ATPase, C-terminal domain"/>
    <property type="match status" value="1"/>
</dbReference>
<evidence type="ECO:0000256" key="1">
    <source>
        <dbReference type="SAM" id="Phobius"/>
    </source>
</evidence>